<dbReference type="STRING" id="7102.A0A2A4JVU3"/>
<dbReference type="InterPro" id="IPR045163">
    <property type="entry name" value="Focadhesin/RST1"/>
</dbReference>
<gene>
    <name evidence="2" type="ORF">B5V51_10914</name>
</gene>
<name>A0A2A4JVU3_HELVI</name>
<reference evidence="2" key="1">
    <citation type="submission" date="2017-09" db="EMBL/GenBank/DDBJ databases">
        <title>Contemporary evolution of a Lepidopteran species, Heliothis virescens, in response to modern agricultural practices.</title>
        <authorList>
            <person name="Fritz M.L."/>
            <person name="Deyonke A.M."/>
            <person name="Papanicolaou A."/>
            <person name="Micinski S."/>
            <person name="Westbrook J."/>
            <person name="Gould F."/>
        </authorList>
    </citation>
    <scope>NUCLEOTIDE SEQUENCE [LARGE SCALE GENOMIC DNA]</scope>
    <source>
        <strain evidence="2">HvINT-</strain>
        <tissue evidence="2">Whole body</tissue>
    </source>
</reference>
<dbReference type="Pfam" id="PF12530">
    <property type="entry name" value="DUF3730"/>
    <property type="match status" value="1"/>
</dbReference>
<feature type="domain" description="DUF3730" evidence="1">
    <location>
        <begin position="472"/>
        <end position="695"/>
    </location>
</feature>
<dbReference type="InterPro" id="IPR022542">
    <property type="entry name" value="FOCAD/RST1_DUF3730"/>
</dbReference>
<dbReference type="GO" id="GO:0060147">
    <property type="term" value="P:regulation of post-transcriptional gene silencing"/>
    <property type="evidence" value="ECO:0007669"/>
    <property type="project" value="InterPro"/>
</dbReference>
<evidence type="ECO:0000313" key="2">
    <source>
        <dbReference type="EMBL" id="PCG75808.1"/>
    </source>
</evidence>
<evidence type="ECO:0000259" key="1">
    <source>
        <dbReference type="Pfam" id="PF12530"/>
    </source>
</evidence>
<proteinExistence type="predicted"/>
<organism evidence="2">
    <name type="scientific">Heliothis virescens</name>
    <name type="common">Tobacco budworm moth</name>
    <dbReference type="NCBI Taxonomy" id="7102"/>
    <lineage>
        <taxon>Eukaryota</taxon>
        <taxon>Metazoa</taxon>
        <taxon>Ecdysozoa</taxon>
        <taxon>Arthropoda</taxon>
        <taxon>Hexapoda</taxon>
        <taxon>Insecta</taxon>
        <taxon>Pterygota</taxon>
        <taxon>Neoptera</taxon>
        <taxon>Endopterygota</taxon>
        <taxon>Lepidoptera</taxon>
        <taxon>Glossata</taxon>
        <taxon>Ditrysia</taxon>
        <taxon>Noctuoidea</taxon>
        <taxon>Noctuidae</taxon>
        <taxon>Heliothinae</taxon>
        <taxon>Heliothis</taxon>
    </lineage>
</organism>
<dbReference type="EMBL" id="NWSH01000536">
    <property type="protein sequence ID" value="PCG75808.1"/>
    <property type="molecule type" value="Genomic_DNA"/>
</dbReference>
<dbReference type="SUPFAM" id="SSF48371">
    <property type="entry name" value="ARM repeat"/>
    <property type="match status" value="1"/>
</dbReference>
<protein>
    <recommendedName>
        <fullName evidence="1">DUF3730 domain-containing protein</fullName>
    </recommendedName>
</protein>
<sequence>MDEIEYKLNTNNSVLIVNAIDKLISTIKSKYKPIERQRFVNENEELKFLREKCSSKDARVSMTACQGLLALVELGVLEIAHTMSTVVTLLPSTHNYSAIISTMAGLLILDLKARLVPGHQYKCQFTLKSPQHPFITVLEKNKEAEDDVLSQMHALCTHPDYIVSSNSLELLRPVFLWLTCHPKRDGSIRPWQLLLSLPQSTAQSSLLLACLSCQQMCKPALIERSYAAYSAVTEAAVYRQHRDHVLALLPMLARVSSQLIKLHRDPRPCYVLIERSFALDAPELRSVAGITLMLLAENLADTSALYLHELFNLCLNIISKYEYPSISLNVFVALSLQWLNLPSYLTASALKVAAKILDTYQDNYKDDTRLHTPNLKANKTFQALLHTDSHLSIIFKLNQNWERMRDNPDKLKSWLESIAVVNDEVKLELLPFLLGMILEKRKEVWYEEIVVRLIKIVVDLVGYKKEVSVQILPLLVYKIASDKSPVVKMECLRALPLMAKTKENVPTIVSVLNKIKANKGAPTSFLIMLYTSLAETQVRCFPYLQEMLVDPGVGKQDDLKWEVDIAKALAVQRICEIRPTSHGLELVSVISSLLNRCGDKSGSVATCACVASLARLWRGAALAPHSTWAALQPKLARDHRPTVQISICKLLSEVPSLRVSTPEFDKLISEAVRKLWSVVAEGSLPEVVEAACDALATYKIDDYKLSDIPEIYRKTVKLPASYCKTPADAARRPEDVLDYVPCEIWPEVFKYTNQSALPGVSRLAGRLVERELRAYRSGQYALERHEPHALAHLHHTSVARGLVDCFRKQATSPSYDFPDAVLLSILQTLTSEYPKPLPPFDLCFLPEVFHRGSEWRRGCVTLAARQAQVSPSARRILDTYLQGVSSGTAEESDILIVFDILPILCRGMPPNSLRPPIERCLADSFAEVSNFKLKGRGDEKEHLFIKQIDKIRQCLECDKIHDANRTLLSQIVEHYFSMISDDNVAWPSFVSCCRCLSSKYLERMTSPSGWWEVSAPLLRKSCGVRSCVAALPDTPHALNWLNEIIDAQAAQITEQEYSLRCMLPALKAAPPDADSTREWFLQLMGRTQVAFNETEDKSAKLYLCDVFMLCVVVFSGLHALDADDQLCASRSMRHALLPAAAAELVGRETWANCTLQILEWLCHTRTAAGDSGTALSCQRALLAARHADHFATHNIWTRLESHFGRDIIIDE</sequence>
<dbReference type="InterPro" id="IPR016024">
    <property type="entry name" value="ARM-type_fold"/>
</dbReference>
<comment type="caution">
    <text evidence="2">The sequence shown here is derived from an EMBL/GenBank/DDBJ whole genome shotgun (WGS) entry which is preliminary data.</text>
</comment>
<dbReference type="PANTHER" id="PTHR16212">
    <property type="entry name" value="FOCADHESIN FAMILY MEMBER"/>
    <property type="match status" value="1"/>
</dbReference>
<accession>A0A2A4JVU3</accession>
<dbReference type="AlphaFoldDB" id="A0A2A4JVU3"/>
<dbReference type="PANTHER" id="PTHR16212:SF4">
    <property type="entry name" value="FOCADHESIN"/>
    <property type="match status" value="1"/>
</dbReference>